<organism evidence="2 3">
    <name type="scientific">Actinocorallia longicatena</name>
    <dbReference type="NCBI Taxonomy" id="111803"/>
    <lineage>
        <taxon>Bacteria</taxon>
        <taxon>Bacillati</taxon>
        <taxon>Actinomycetota</taxon>
        <taxon>Actinomycetes</taxon>
        <taxon>Streptosporangiales</taxon>
        <taxon>Thermomonosporaceae</taxon>
        <taxon>Actinocorallia</taxon>
    </lineage>
</organism>
<accession>A0ABP6PZ45</accession>
<reference evidence="3" key="1">
    <citation type="journal article" date="2019" name="Int. J. Syst. Evol. Microbiol.">
        <title>The Global Catalogue of Microorganisms (GCM) 10K type strain sequencing project: providing services to taxonomists for standard genome sequencing and annotation.</title>
        <authorList>
            <consortium name="The Broad Institute Genomics Platform"/>
            <consortium name="The Broad Institute Genome Sequencing Center for Infectious Disease"/>
            <person name="Wu L."/>
            <person name="Ma J."/>
        </authorList>
    </citation>
    <scope>NUCLEOTIDE SEQUENCE [LARGE SCALE GENOMIC DNA]</scope>
    <source>
        <strain evidence="3">JCM 9377</strain>
    </source>
</reference>
<comment type="caution">
    <text evidence="2">The sequence shown here is derived from an EMBL/GenBank/DDBJ whole genome shotgun (WGS) entry which is preliminary data.</text>
</comment>
<sequence>MVAEYPAGLHFHETGHVTARLAPPLGYARDTPWTAPGTENGEQFLAILTRSFGVHLDASAAQIRGGSDKAQLKRPGPGPPPESDTLDIAAHPGRQPDGTLHSLGSGYRVFGDRALRHRGASAGSAGRRRTTGS</sequence>
<evidence type="ECO:0000313" key="3">
    <source>
        <dbReference type="Proteomes" id="UP001501237"/>
    </source>
</evidence>
<dbReference type="Proteomes" id="UP001501237">
    <property type="component" value="Unassembled WGS sequence"/>
</dbReference>
<keyword evidence="3" id="KW-1185">Reference proteome</keyword>
<feature type="region of interest" description="Disordered" evidence="1">
    <location>
        <begin position="60"/>
        <end position="105"/>
    </location>
</feature>
<gene>
    <name evidence="2" type="ORF">GCM10010468_07910</name>
</gene>
<feature type="region of interest" description="Disordered" evidence="1">
    <location>
        <begin position="114"/>
        <end position="133"/>
    </location>
</feature>
<evidence type="ECO:0000256" key="1">
    <source>
        <dbReference type="SAM" id="MobiDB-lite"/>
    </source>
</evidence>
<dbReference type="EMBL" id="BAAAUV010000002">
    <property type="protein sequence ID" value="GAA3197002.1"/>
    <property type="molecule type" value="Genomic_DNA"/>
</dbReference>
<name>A0ABP6PZ45_9ACTN</name>
<proteinExistence type="predicted"/>
<protein>
    <submittedName>
        <fullName evidence="2">Uncharacterized protein</fullName>
    </submittedName>
</protein>
<evidence type="ECO:0000313" key="2">
    <source>
        <dbReference type="EMBL" id="GAA3197002.1"/>
    </source>
</evidence>